<keyword evidence="1 2" id="KW-0238">DNA-binding</keyword>
<dbReference type="AlphaFoldDB" id="A0A510XY33"/>
<comment type="caution">
    <text evidence="4">The sequence shown here is derived from an EMBL/GenBank/DDBJ whole genome shotgun (WGS) entry which is preliminary data.</text>
</comment>
<accession>A0A510XY33</accession>
<dbReference type="PANTHER" id="PTHR43479">
    <property type="entry name" value="ACREF/ENVCD OPERON REPRESSOR-RELATED"/>
    <property type="match status" value="1"/>
</dbReference>
<name>A0A510XY33_9GAMM</name>
<gene>
    <name evidence="4" type="ORF">PES01_27980</name>
</gene>
<dbReference type="InterPro" id="IPR050624">
    <property type="entry name" value="HTH-type_Tx_Regulator"/>
</dbReference>
<dbReference type="Pfam" id="PF00440">
    <property type="entry name" value="TetR_N"/>
    <property type="match status" value="1"/>
</dbReference>
<feature type="domain" description="HTH tetR-type" evidence="3">
    <location>
        <begin position="15"/>
        <end position="75"/>
    </location>
</feature>
<evidence type="ECO:0000256" key="2">
    <source>
        <dbReference type="PROSITE-ProRule" id="PRU00335"/>
    </source>
</evidence>
<organism evidence="4 5">
    <name type="scientific">Pseudoalteromonas espejiana</name>
    <dbReference type="NCBI Taxonomy" id="28107"/>
    <lineage>
        <taxon>Bacteria</taxon>
        <taxon>Pseudomonadati</taxon>
        <taxon>Pseudomonadota</taxon>
        <taxon>Gammaproteobacteria</taxon>
        <taxon>Alteromonadales</taxon>
        <taxon>Pseudoalteromonadaceae</taxon>
        <taxon>Pseudoalteromonas</taxon>
    </lineage>
</organism>
<dbReference type="GO" id="GO:0003677">
    <property type="term" value="F:DNA binding"/>
    <property type="evidence" value="ECO:0007669"/>
    <property type="project" value="UniProtKB-UniRule"/>
</dbReference>
<dbReference type="Gene3D" id="1.10.357.10">
    <property type="entry name" value="Tetracycline Repressor, domain 2"/>
    <property type="match status" value="1"/>
</dbReference>
<dbReference type="InterPro" id="IPR001647">
    <property type="entry name" value="HTH_TetR"/>
</dbReference>
<evidence type="ECO:0000256" key="1">
    <source>
        <dbReference type="ARBA" id="ARBA00023125"/>
    </source>
</evidence>
<dbReference type="Proteomes" id="UP000321419">
    <property type="component" value="Unassembled WGS sequence"/>
</dbReference>
<protein>
    <submittedName>
        <fullName evidence="4">TetR family transcriptional regulator</fullName>
    </submittedName>
</protein>
<evidence type="ECO:0000313" key="4">
    <source>
        <dbReference type="EMBL" id="GEK55953.1"/>
    </source>
</evidence>
<dbReference type="EMBL" id="BJUM01000029">
    <property type="protein sequence ID" value="GEK55953.1"/>
    <property type="molecule type" value="Genomic_DNA"/>
</dbReference>
<dbReference type="InterPro" id="IPR009057">
    <property type="entry name" value="Homeodomain-like_sf"/>
</dbReference>
<evidence type="ECO:0000259" key="3">
    <source>
        <dbReference type="PROSITE" id="PS50977"/>
    </source>
</evidence>
<dbReference type="SUPFAM" id="SSF46689">
    <property type="entry name" value="Homeodomain-like"/>
    <property type="match status" value="1"/>
</dbReference>
<dbReference type="PROSITE" id="PS50977">
    <property type="entry name" value="HTH_TETR_2"/>
    <property type="match status" value="1"/>
</dbReference>
<evidence type="ECO:0000313" key="5">
    <source>
        <dbReference type="Proteomes" id="UP000321419"/>
    </source>
</evidence>
<dbReference type="OrthoDB" id="63332at2"/>
<dbReference type="RefSeq" id="WP_089346818.1">
    <property type="nucleotide sequence ID" value="NZ_BJUM01000029.1"/>
</dbReference>
<feature type="DNA-binding region" description="H-T-H motif" evidence="2">
    <location>
        <begin position="38"/>
        <end position="57"/>
    </location>
</feature>
<sequence length="203" mass="23210">MSDQPFLAPKQQRSQQTQEKLLKALHHSLKSKFFEHISIKELADYADVSVGTFYRRFKNKESLLPMLYQDFGIDLNNWVTELETQDYKNLNDVVNTLCHKTFVFLSSQQGIFRTLHLNSRLHSELLGTDKHINRRVIYQRLAQLITQTDTKVSEVAAGTAVFLIVSSLLDKVLYHDLTPAIACPLSAAQYAQELPKIVLAYLG</sequence>
<keyword evidence="5" id="KW-1185">Reference proteome</keyword>
<dbReference type="PANTHER" id="PTHR43479:SF11">
    <property type="entry name" value="ACREF_ENVCD OPERON REPRESSOR-RELATED"/>
    <property type="match status" value="1"/>
</dbReference>
<reference evidence="4 5" key="1">
    <citation type="submission" date="2019-07" db="EMBL/GenBank/DDBJ databases">
        <title>Whole genome shotgun sequence of Pseudoalteromonas espejiana NBRC 102222.</title>
        <authorList>
            <person name="Hosoyama A."/>
            <person name="Uohara A."/>
            <person name="Ohji S."/>
            <person name="Ichikawa N."/>
        </authorList>
    </citation>
    <scope>NUCLEOTIDE SEQUENCE [LARGE SCALE GENOMIC DNA]</scope>
    <source>
        <strain evidence="4 5">NBRC 102222</strain>
    </source>
</reference>
<proteinExistence type="predicted"/>